<dbReference type="PROSITE" id="PS51257">
    <property type="entry name" value="PROKAR_LIPOPROTEIN"/>
    <property type="match status" value="1"/>
</dbReference>
<dbReference type="EMBL" id="JAWDGP010003624">
    <property type="protein sequence ID" value="KAK3772376.1"/>
    <property type="molecule type" value="Genomic_DNA"/>
</dbReference>
<gene>
    <name evidence="1" type="ORF">RRG08_031400</name>
</gene>
<evidence type="ECO:0000313" key="1">
    <source>
        <dbReference type="EMBL" id="KAK3772376.1"/>
    </source>
</evidence>
<comment type="caution">
    <text evidence="1">The sequence shown here is derived from an EMBL/GenBank/DDBJ whole genome shotgun (WGS) entry which is preliminary data.</text>
</comment>
<protein>
    <submittedName>
        <fullName evidence="1">Uncharacterized protein</fullName>
    </submittedName>
</protein>
<reference evidence="1" key="1">
    <citation type="journal article" date="2023" name="G3 (Bethesda)">
        <title>A reference genome for the long-term kleptoplast-retaining sea slug Elysia crispata morphotype clarki.</title>
        <authorList>
            <person name="Eastman K.E."/>
            <person name="Pendleton A.L."/>
            <person name="Shaikh M.A."/>
            <person name="Suttiyut T."/>
            <person name="Ogas R."/>
            <person name="Tomko P."/>
            <person name="Gavelis G."/>
            <person name="Widhalm J.R."/>
            <person name="Wisecaver J.H."/>
        </authorList>
    </citation>
    <scope>NUCLEOTIDE SEQUENCE</scope>
    <source>
        <strain evidence="1">ECLA1</strain>
    </source>
</reference>
<accession>A0AAE0ZP30</accession>
<name>A0AAE0ZP30_9GAST</name>
<evidence type="ECO:0000313" key="2">
    <source>
        <dbReference type="Proteomes" id="UP001283361"/>
    </source>
</evidence>
<dbReference type="Proteomes" id="UP001283361">
    <property type="component" value="Unassembled WGS sequence"/>
</dbReference>
<organism evidence="1 2">
    <name type="scientific">Elysia crispata</name>
    <name type="common">lettuce slug</name>
    <dbReference type="NCBI Taxonomy" id="231223"/>
    <lineage>
        <taxon>Eukaryota</taxon>
        <taxon>Metazoa</taxon>
        <taxon>Spiralia</taxon>
        <taxon>Lophotrochozoa</taxon>
        <taxon>Mollusca</taxon>
        <taxon>Gastropoda</taxon>
        <taxon>Heterobranchia</taxon>
        <taxon>Euthyneura</taxon>
        <taxon>Panpulmonata</taxon>
        <taxon>Sacoglossa</taxon>
        <taxon>Placobranchoidea</taxon>
        <taxon>Plakobranchidae</taxon>
        <taxon>Elysia</taxon>
    </lineage>
</organism>
<dbReference type="AlphaFoldDB" id="A0AAE0ZP30"/>
<sequence length="73" mass="8037">MITIRCQHPSLFSLFTACPYPFIQYDNHKVSTSESLLAVHGVSLSIHPYDNHKVSTSESLLAVHGVSLSIDPV</sequence>
<keyword evidence="2" id="KW-1185">Reference proteome</keyword>
<proteinExistence type="predicted"/>